<proteinExistence type="predicted"/>
<reference evidence="1 2" key="1">
    <citation type="submission" date="2016-08" db="EMBL/GenBank/DDBJ databases">
        <title>A Parts List for Fungal Cellulosomes Revealed by Comparative Genomics.</title>
        <authorList>
            <consortium name="DOE Joint Genome Institute"/>
            <person name="Haitjema C.H."/>
            <person name="Gilmore S.P."/>
            <person name="Henske J.K."/>
            <person name="Solomon K.V."/>
            <person name="De Groot R."/>
            <person name="Kuo A."/>
            <person name="Mondo S.J."/>
            <person name="Salamov A.A."/>
            <person name="Labutti K."/>
            <person name="Zhao Z."/>
            <person name="Chiniquy J."/>
            <person name="Barry K."/>
            <person name="Brewer H.M."/>
            <person name="Purvine S.O."/>
            <person name="Wright A.T."/>
            <person name="Boxma B."/>
            <person name="Van Alen T."/>
            <person name="Hackstein J.H."/>
            <person name="Baker S.E."/>
            <person name="Grigoriev I.V."/>
            <person name="O'Malley M.A."/>
        </authorList>
    </citation>
    <scope>NUCLEOTIDE SEQUENCE [LARGE SCALE GENOMIC DNA]</scope>
    <source>
        <strain evidence="1 2">S4</strain>
    </source>
</reference>
<organism evidence="1 2">
    <name type="scientific">Anaeromyces robustus</name>
    <dbReference type="NCBI Taxonomy" id="1754192"/>
    <lineage>
        <taxon>Eukaryota</taxon>
        <taxon>Fungi</taxon>
        <taxon>Fungi incertae sedis</taxon>
        <taxon>Chytridiomycota</taxon>
        <taxon>Chytridiomycota incertae sedis</taxon>
        <taxon>Neocallimastigomycetes</taxon>
        <taxon>Neocallimastigales</taxon>
        <taxon>Neocallimastigaceae</taxon>
        <taxon>Anaeromyces</taxon>
    </lineage>
</organism>
<dbReference type="AlphaFoldDB" id="A0A1Y1XR53"/>
<dbReference type="Proteomes" id="UP000193944">
    <property type="component" value="Unassembled WGS sequence"/>
</dbReference>
<evidence type="ECO:0000313" key="1">
    <source>
        <dbReference type="EMBL" id="ORX88213.1"/>
    </source>
</evidence>
<accession>A0A1Y1XR53</accession>
<reference evidence="1 2" key="2">
    <citation type="submission" date="2016-08" db="EMBL/GenBank/DDBJ databases">
        <title>Pervasive Adenine N6-methylation of Active Genes in Fungi.</title>
        <authorList>
            <consortium name="DOE Joint Genome Institute"/>
            <person name="Mondo S.J."/>
            <person name="Dannebaum R.O."/>
            <person name="Kuo R.C."/>
            <person name="Labutti K."/>
            <person name="Haridas S."/>
            <person name="Kuo A."/>
            <person name="Salamov A."/>
            <person name="Ahrendt S.R."/>
            <person name="Lipzen A."/>
            <person name="Sullivan W."/>
            <person name="Andreopoulos W.B."/>
            <person name="Clum A."/>
            <person name="Lindquist E."/>
            <person name="Daum C."/>
            <person name="Ramamoorthy G.K."/>
            <person name="Gryganskyi A."/>
            <person name="Culley D."/>
            <person name="Magnuson J.K."/>
            <person name="James T.Y."/>
            <person name="O'Malley M.A."/>
            <person name="Stajich J.E."/>
            <person name="Spatafora J.W."/>
            <person name="Visel A."/>
            <person name="Grigoriev I.V."/>
        </authorList>
    </citation>
    <scope>NUCLEOTIDE SEQUENCE [LARGE SCALE GENOMIC DNA]</scope>
    <source>
        <strain evidence="1 2">S4</strain>
    </source>
</reference>
<keyword evidence="2" id="KW-1185">Reference proteome</keyword>
<evidence type="ECO:0000313" key="2">
    <source>
        <dbReference type="Proteomes" id="UP000193944"/>
    </source>
</evidence>
<name>A0A1Y1XR53_9FUNG</name>
<protein>
    <submittedName>
        <fullName evidence="1">Uncharacterized protein</fullName>
    </submittedName>
</protein>
<gene>
    <name evidence="1" type="ORF">BCR32DRAFT_239489</name>
</gene>
<comment type="caution">
    <text evidence="1">The sequence shown here is derived from an EMBL/GenBank/DDBJ whole genome shotgun (WGS) entry which is preliminary data.</text>
</comment>
<sequence length="116" mass="14310">MRHNTHRCKFEISEFFDGNTVLLKQLANSNKSKYFDKTLLNIMKDKEIFKDIYNKIKSKEYKKEHYDLIDNYIKIKDPEKYDKLNKYHVHYYLYSDRPEFEIIKILSKIIYQIKTN</sequence>
<dbReference type="EMBL" id="MCFG01000001">
    <property type="protein sequence ID" value="ORX88213.1"/>
    <property type="molecule type" value="Genomic_DNA"/>
</dbReference>